<evidence type="ECO:0000256" key="8">
    <source>
        <dbReference type="SAM" id="MobiDB-lite"/>
    </source>
</evidence>
<feature type="domain" description="SAM" evidence="9">
    <location>
        <begin position="253"/>
        <end position="302"/>
    </location>
</feature>
<dbReference type="PROSITE" id="PS51024">
    <property type="entry name" value="ZF_FCS"/>
    <property type="match status" value="1"/>
</dbReference>
<evidence type="ECO:0000256" key="7">
    <source>
        <dbReference type="PROSITE-ProRule" id="PRU00367"/>
    </source>
</evidence>
<keyword evidence="3 7" id="KW-0863">Zinc-finger</keyword>
<feature type="compositionally biased region" description="Polar residues" evidence="8">
    <location>
        <begin position="1"/>
        <end position="21"/>
    </location>
</feature>
<gene>
    <name evidence="11" type="primary">LOC115545012</name>
</gene>
<feature type="domain" description="FCS-type" evidence="10">
    <location>
        <begin position="91"/>
        <end position="125"/>
    </location>
</feature>
<dbReference type="InterPro" id="IPR012313">
    <property type="entry name" value="Znf_FCS"/>
</dbReference>
<evidence type="ECO:0000256" key="6">
    <source>
        <dbReference type="ARBA" id="ARBA00023242"/>
    </source>
</evidence>
<dbReference type="AlphaFoldDB" id="A0A8C5A9M7"/>
<dbReference type="Proteomes" id="UP000694546">
    <property type="component" value="Chromosome 1"/>
</dbReference>
<dbReference type="OMA" id="WNIQDVY"/>
<evidence type="ECO:0000313" key="12">
    <source>
        <dbReference type="Proteomes" id="UP000694546"/>
    </source>
</evidence>
<feature type="region of interest" description="Disordered" evidence="8">
    <location>
        <begin position="151"/>
        <end position="232"/>
    </location>
</feature>
<accession>A0A8C5A9M7</accession>
<dbReference type="PANTHER" id="PTHR12247:SF138">
    <property type="entry name" value="POLYHOMEOTIC DISTAL, ISOFORM A-RELATED"/>
    <property type="match status" value="1"/>
</dbReference>
<evidence type="ECO:0000259" key="9">
    <source>
        <dbReference type="PROSITE" id="PS50105"/>
    </source>
</evidence>
<dbReference type="GeneTree" id="ENSGT00940000154964"/>
<evidence type="ECO:0000256" key="5">
    <source>
        <dbReference type="ARBA" id="ARBA00023125"/>
    </source>
</evidence>
<dbReference type="SMART" id="SM00454">
    <property type="entry name" value="SAM"/>
    <property type="match status" value="1"/>
</dbReference>
<proteinExistence type="predicted"/>
<evidence type="ECO:0000256" key="4">
    <source>
        <dbReference type="ARBA" id="ARBA00022833"/>
    </source>
</evidence>
<organism evidence="11 12">
    <name type="scientific">Gadus morhua</name>
    <name type="common">Atlantic cod</name>
    <dbReference type="NCBI Taxonomy" id="8049"/>
    <lineage>
        <taxon>Eukaryota</taxon>
        <taxon>Metazoa</taxon>
        <taxon>Chordata</taxon>
        <taxon>Craniata</taxon>
        <taxon>Vertebrata</taxon>
        <taxon>Euteleostomi</taxon>
        <taxon>Actinopterygii</taxon>
        <taxon>Neopterygii</taxon>
        <taxon>Teleostei</taxon>
        <taxon>Neoteleostei</taxon>
        <taxon>Acanthomorphata</taxon>
        <taxon>Zeiogadaria</taxon>
        <taxon>Gadariae</taxon>
        <taxon>Gadiformes</taxon>
        <taxon>Gadoidei</taxon>
        <taxon>Gadidae</taxon>
        <taxon>Gadus</taxon>
    </lineage>
</organism>
<dbReference type="OrthoDB" id="2390104at2759"/>
<keyword evidence="5" id="KW-0238">DNA-binding</keyword>
<dbReference type="Ensembl" id="ENSGMOT00000024406.1">
    <property type="protein sequence ID" value="ENSGMOP00000028978.1"/>
    <property type="gene ID" value="ENSGMOG00000033691.1"/>
</dbReference>
<dbReference type="GO" id="GO:0042393">
    <property type="term" value="F:histone binding"/>
    <property type="evidence" value="ECO:0007669"/>
    <property type="project" value="TreeGrafter"/>
</dbReference>
<dbReference type="InterPro" id="IPR038603">
    <property type="entry name" value="Znf_FCS_sf"/>
</dbReference>
<reference evidence="11" key="2">
    <citation type="submission" date="2025-08" db="UniProtKB">
        <authorList>
            <consortium name="Ensembl"/>
        </authorList>
    </citation>
    <scope>IDENTIFICATION</scope>
</reference>
<dbReference type="GO" id="GO:0035102">
    <property type="term" value="C:PRC1 complex"/>
    <property type="evidence" value="ECO:0007669"/>
    <property type="project" value="TreeGrafter"/>
</dbReference>
<dbReference type="InterPro" id="IPR013761">
    <property type="entry name" value="SAM/pointed_sf"/>
</dbReference>
<dbReference type="GO" id="GO:0003677">
    <property type="term" value="F:DNA binding"/>
    <property type="evidence" value="ECO:0007669"/>
    <property type="project" value="UniProtKB-KW"/>
</dbReference>
<reference evidence="11" key="3">
    <citation type="submission" date="2025-09" db="UniProtKB">
        <authorList>
            <consortium name="Ensembl"/>
        </authorList>
    </citation>
    <scope>IDENTIFICATION</scope>
</reference>
<feature type="region of interest" description="Disordered" evidence="8">
    <location>
        <begin position="1"/>
        <end position="25"/>
    </location>
</feature>
<keyword evidence="6" id="KW-0539">Nucleus</keyword>
<keyword evidence="4" id="KW-0862">Zinc</keyword>
<sequence length="317" mass="34353">MTSGNGNNAPSVIGSVPQNGKSIRVPPPVVKPPVLTHLIGGFVIQEGADPFPVEHPSFSIDALRRCRRQPVAQSPRISTKMEEFSSKELRGLQGGPMLTCELCGKVDSAHIFKGTKRFCSMLCAKRYNMSCTKRVGLYPPGRLNLENLNRSQRQNGEQKSLESKHKPEVGFERKPPPGAFSSPRFARGATQGSAPERRSVDTFNGGPALPKSPAAAGSPPSPPQQLKEWGGGGDGYDLPAFPLVLLPRDPGTWGVENVYRFISSLPGCLEIGEEFRSQEIDGQALLLLKEDHLMGAMNIKLGPALKIYAQICLLKDC</sequence>
<dbReference type="CDD" id="cd09577">
    <property type="entry name" value="SAM_Ph1_2_3"/>
    <property type="match status" value="1"/>
</dbReference>
<dbReference type="GeneID" id="115545012"/>
<name>A0A8C5A9M7_GADMO</name>
<dbReference type="Pfam" id="PF21319">
    <property type="entry name" value="zf-FCS_1"/>
    <property type="match status" value="1"/>
</dbReference>
<dbReference type="InterPro" id="IPR050548">
    <property type="entry name" value="PcG_chromatin_remod_factors"/>
</dbReference>
<keyword evidence="2" id="KW-0479">Metal-binding</keyword>
<reference evidence="11" key="1">
    <citation type="submission" date="2019-07" db="EMBL/GenBank/DDBJ databases">
        <authorList>
            <consortium name="Wellcome Sanger Institute Data Sharing"/>
        </authorList>
    </citation>
    <scope>NUCLEOTIDE SEQUENCE [LARGE SCALE GENOMIC DNA]</scope>
</reference>
<dbReference type="GO" id="GO:0045892">
    <property type="term" value="P:negative regulation of DNA-templated transcription"/>
    <property type="evidence" value="ECO:0007669"/>
    <property type="project" value="TreeGrafter"/>
</dbReference>
<keyword evidence="12" id="KW-1185">Reference proteome</keyword>
<comment type="subcellular location">
    <subcellularLocation>
        <location evidence="1">Nucleus</location>
    </subcellularLocation>
</comment>
<dbReference type="Gene3D" id="3.30.60.160">
    <property type="match status" value="1"/>
</dbReference>
<dbReference type="SUPFAM" id="SSF47769">
    <property type="entry name" value="SAM/Pointed domain"/>
    <property type="match status" value="1"/>
</dbReference>
<dbReference type="Gene3D" id="1.10.150.50">
    <property type="entry name" value="Transcription Factor, Ets-1"/>
    <property type="match status" value="1"/>
</dbReference>
<evidence type="ECO:0000256" key="3">
    <source>
        <dbReference type="ARBA" id="ARBA00022771"/>
    </source>
</evidence>
<evidence type="ECO:0000256" key="1">
    <source>
        <dbReference type="ARBA" id="ARBA00004123"/>
    </source>
</evidence>
<protein>
    <submittedName>
        <fullName evidence="11">Polyhomeotic-like protein 2</fullName>
    </submittedName>
</protein>
<dbReference type="RefSeq" id="XP_030213592.1">
    <property type="nucleotide sequence ID" value="XM_030357732.1"/>
</dbReference>
<dbReference type="RefSeq" id="XP_030213581.1">
    <property type="nucleotide sequence ID" value="XM_030357721.1"/>
</dbReference>
<dbReference type="PANTHER" id="PTHR12247">
    <property type="entry name" value="POLYCOMB GROUP PROTEIN"/>
    <property type="match status" value="1"/>
</dbReference>
<dbReference type="PROSITE" id="PS50105">
    <property type="entry name" value="SAM_DOMAIN"/>
    <property type="match status" value="1"/>
</dbReference>
<dbReference type="GO" id="GO:0003682">
    <property type="term" value="F:chromatin binding"/>
    <property type="evidence" value="ECO:0007669"/>
    <property type="project" value="TreeGrafter"/>
</dbReference>
<evidence type="ECO:0000256" key="2">
    <source>
        <dbReference type="ARBA" id="ARBA00022723"/>
    </source>
</evidence>
<dbReference type="InterPro" id="IPR001660">
    <property type="entry name" value="SAM"/>
</dbReference>
<evidence type="ECO:0000259" key="10">
    <source>
        <dbReference type="PROSITE" id="PS51024"/>
    </source>
</evidence>
<evidence type="ECO:0000313" key="11">
    <source>
        <dbReference type="Ensembl" id="ENSGMOP00000028978.1"/>
    </source>
</evidence>
<dbReference type="GO" id="GO:0008270">
    <property type="term" value="F:zinc ion binding"/>
    <property type="evidence" value="ECO:0007669"/>
    <property type="project" value="UniProtKB-KW"/>
</dbReference>
<feature type="compositionally biased region" description="Basic and acidic residues" evidence="8">
    <location>
        <begin position="159"/>
        <end position="175"/>
    </location>
</feature>
<feature type="compositionally biased region" description="Low complexity" evidence="8">
    <location>
        <begin position="205"/>
        <end position="218"/>
    </location>
</feature>
<dbReference type="Pfam" id="PF00536">
    <property type="entry name" value="SAM_1"/>
    <property type="match status" value="1"/>
</dbReference>